<sequence>MGKPQEQPDMIHTGDTHYEQARAHRIAHDLLTAAAQALMHGTPPHYPRLNRADPYSDAVTATILHQLATTTTTTKEEQ</sequence>
<organism evidence="1 2">
    <name type="scientific">Bifidobacterium animalis subsp. lactis CNCM I-2494</name>
    <dbReference type="NCBI Taxonomy" id="1042403"/>
    <lineage>
        <taxon>Bacteria</taxon>
        <taxon>Bacillati</taxon>
        <taxon>Actinomycetota</taxon>
        <taxon>Actinomycetes</taxon>
        <taxon>Bifidobacteriales</taxon>
        <taxon>Bifidobacteriaceae</taxon>
        <taxon>Bifidobacterium</taxon>
    </lineage>
</organism>
<dbReference type="EMBL" id="CP002915">
    <property type="protein sequence ID" value="AEK30653.1"/>
    <property type="molecule type" value="Genomic_DNA"/>
</dbReference>
<dbReference type="Proteomes" id="UP000008394">
    <property type="component" value="Chromosome"/>
</dbReference>
<name>A0A806FIW6_BIFAN</name>
<dbReference type="RefSeq" id="WP_004218660.1">
    <property type="nucleotide sequence ID" value="NC_017215.1"/>
</dbReference>
<proteinExistence type="predicted"/>
<dbReference type="KEGG" id="bnm:BALAC2494_00054"/>
<dbReference type="AlphaFoldDB" id="A0A806FIW6"/>
<dbReference type="GeneID" id="29695525"/>
<evidence type="ECO:0000313" key="2">
    <source>
        <dbReference type="Proteomes" id="UP000008394"/>
    </source>
</evidence>
<evidence type="ECO:0000313" key="1">
    <source>
        <dbReference type="EMBL" id="AEK30653.1"/>
    </source>
</evidence>
<reference evidence="1 2" key="1">
    <citation type="journal article" date="2011" name="J. Bacteriol.">
        <title>Genome Sequence of the Probiotic Strain Bifidobacterium animalis subsp. lactis CNCM I-2494.</title>
        <authorList>
            <person name="Chervaux C."/>
            <person name="Grimaldi C."/>
            <person name="Bolotin A."/>
            <person name="Quinquis B."/>
            <person name="Legrain-Raspaud S."/>
            <person name="van Hylckama Vlieg J.E."/>
            <person name="Denariaz G."/>
            <person name="Smokvina T."/>
        </authorList>
    </citation>
    <scope>NUCLEOTIDE SEQUENCE [LARGE SCALE GENOMIC DNA]</scope>
    <source>
        <strain evidence="1 2">CNCM I-2494</strain>
    </source>
</reference>
<gene>
    <name evidence="1" type="ORF">BALAC2494_00054</name>
</gene>
<accession>A0A806FIW6</accession>
<protein>
    <submittedName>
        <fullName evidence="1">Uncharacterized protein</fullName>
    </submittedName>
</protein>